<evidence type="ECO:0000256" key="6">
    <source>
        <dbReference type="ARBA" id="ARBA00023242"/>
    </source>
</evidence>
<accession>A0A5C3FB13</accession>
<keyword evidence="6" id="KW-0539">Nucleus</keyword>
<feature type="region of interest" description="Disordered" evidence="9">
    <location>
        <begin position="1"/>
        <end position="135"/>
    </location>
</feature>
<sequence length="532" mass="53928">MSTPPYPPPIVASSPAAISSPAPASTAAAASTSVPNPPATATAAPAAGGKGHEREPSNPPSAKRIKVDHATSSQPSTPRPVVSTPTDSGPTAMASSTVKGGSDQPPKAGAGAQPGGSTAKPPAGAAASAQGASETKENFDSLVDIMGASGVDLRAEEEAIQQRDLLDHSTTNAAEAQHDQDGELYLQVYPLAFKVHTIAQKHGLGVDAAVLNYLSLAARTRFRNMLEAMIASSRHRSWSSHQHPPPLYEGDERRPMYHEAIVSDPRKQLALLEKAERGEEARRRRERLARDEEAAALASGGSGAAGEGGGDGEGVEVGPDGVATPRSGVGADGKRKAKKIGPGVAARNMSEDVQKRLANSTAMRNLGGSASKYSWLQGGGAFGSGASPAAASPLAGKSRLKGELGGDGDGEGGTSTPSRLPKPKFAPQPSINWKGGGLGSKLSGGGSGGLGDGGGDEGAGGSDKAKGAAGAGAWGDVAARQAAKEEEERQERLRVTLRDALFALEYERGGATGYGSGEAILYRARAKASRAA</sequence>
<dbReference type="EMBL" id="OOIP01000020">
    <property type="protein sequence ID" value="SPO40519.1"/>
    <property type="molecule type" value="Genomic_DNA"/>
</dbReference>
<feature type="compositionally biased region" description="Basic and acidic residues" evidence="9">
    <location>
        <begin position="273"/>
        <end position="293"/>
    </location>
</feature>
<feature type="compositionally biased region" description="Gly residues" evidence="9">
    <location>
        <begin position="300"/>
        <end position="312"/>
    </location>
</feature>
<gene>
    <name evidence="11" type="ORF">PSFLO_06001</name>
</gene>
<dbReference type="Pfam" id="PF05236">
    <property type="entry name" value="TAF4"/>
    <property type="match status" value="1"/>
</dbReference>
<comment type="function">
    <text evidence="7">Functions as a component of the DNA-binding general transcription factor complex TFIID. Binding of TFIID to a promoter (with or without TATA element) is the initial step in pre-initiation complex (PIC) formation. TFIID plays a key role in the regulation of gene expression by RNA polymerase II through different activities such as transcription activator interaction, core promoter recognition and selectivity, TFIIA and TFIIB interaction, chromatin modification (histone acetylation by TAF1), facilitation of DNA opening and initiation of transcription.</text>
</comment>
<evidence type="ECO:0000256" key="3">
    <source>
        <dbReference type="ARBA" id="ARBA00017306"/>
    </source>
</evidence>
<feature type="compositionally biased region" description="Gly residues" evidence="9">
    <location>
        <begin position="434"/>
        <end position="461"/>
    </location>
</feature>
<feature type="region of interest" description="Disordered" evidence="9">
    <location>
        <begin position="377"/>
        <end position="490"/>
    </location>
</feature>
<keyword evidence="4" id="KW-0805">Transcription regulation</keyword>
<dbReference type="Proteomes" id="UP000323386">
    <property type="component" value="Unassembled WGS sequence"/>
</dbReference>
<evidence type="ECO:0000259" key="10">
    <source>
        <dbReference type="Pfam" id="PF05236"/>
    </source>
</evidence>
<feature type="compositionally biased region" description="Gly residues" evidence="9">
    <location>
        <begin position="403"/>
        <end position="413"/>
    </location>
</feature>
<name>A0A5C3FB13_9BASI</name>
<proteinExistence type="inferred from homology"/>
<keyword evidence="5" id="KW-0804">Transcription</keyword>
<dbReference type="GO" id="GO:0003677">
    <property type="term" value="F:DNA binding"/>
    <property type="evidence" value="ECO:0007669"/>
    <property type="project" value="TreeGrafter"/>
</dbReference>
<comment type="similarity">
    <text evidence="2">Belongs to the TAF4 family.</text>
</comment>
<evidence type="ECO:0000256" key="9">
    <source>
        <dbReference type="SAM" id="MobiDB-lite"/>
    </source>
</evidence>
<feature type="region of interest" description="Disordered" evidence="9">
    <location>
        <begin position="273"/>
        <end position="352"/>
    </location>
</feature>
<protein>
    <recommendedName>
        <fullName evidence="3">Transcription initiation factor TFIID subunit 4</fullName>
    </recommendedName>
    <alternativeName>
        <fullName evidence="8">TBP-associated factor 4</fullName>
    </alternativeName>
</protein>
<evidence type="ECO:0000256" key="7">
    <source>
        <dbReference type="ARBA" id="ARBA00025346"/>
    </source>
</evidence>
<evidence type="ECO:0000256" key="5">
    <source>
        <dbReference type="ARBA" id="ARBA00023163"/>
    </source>
</evidence>
<dbReference type="PANTHER" id="PTHR15138:SF14">
    <property type="entry name" value="TRANSCRIPTION INITIATION FACTOR TFIID SUBUNIT 4"/>
    <property type="match status" value="1"/>
</dbReference>
<feature type="compositionally biased region" description="Polar residues" evidence="9">
    <location>
        <begin position="87"/>
        <end position="99"/>
    </location>
</feature>
<evidence type="ECO:0000256" key="1">
    <source>
        <dbReference type="ARBA" id="ARBA00004123"/>
    </source>
</evidence>
<reference evidence="11 12" key="1">
    <citation type="submission" date="2018-03" db="EMBL/GenBank/DDBJ databases">
        <authorList>
            <person name="Guldener U."/>
        </authorList>
    </citation>
    <scope>NUCLEOTIDE SEQUENCE [LARGE SCALE GENOMIC DNA]</scope>
    <source>
        <strain evidence="11 12">DAOM196992</strain>
    </source>
</reference>
<keyword evidence="12" id="KW-1185">Reference proteome</keyword>
<feature type="domain" description="Transcription initiation factor TFIID component TAF4 C-terminal" evidence="10">
    <location>
        <begin position="144"/>
        <end position="293"/>
    </location>
</feature>
<evidence type="ECO:0000313" key="12">
    <source>
        <dbReference type="Proteomes" id="UP000323386"/>
    </source>
</evidence>
<feature type="compositionally biased region" description="Low complexity" evidence="9">
    <location>
        <begin position="11"/>
        <end position="47"/>
    </location>
</feature>
<dbReference type="CDD" id="cd08045">
    <property type="entry name" value="HFD_TAF4"/>
    <property type="match status" value="1"/>
</dbReference>
<dbReference type="AlphaFoldDB" id="A0A5C3FB13"/>
<dbReference type="InterPro" id="IPR007900">
    <property type="entry name" value="TAF4_C"/>
</dbReference>
<evidence type="ECO:0000256" key="8">
    <source>
        <dbReference type="ARBA" id="ARBA00031747"/>
    </source>
</evidence>
<feature type="compositionally biased region" description="Low complexity" evidence="9">
    <location>
        <begin position="71"/>
        <end position="86"/>
    </location>
</feature>
<organism evidence="11 12">
    <name type="scientific">Pseudozyma flocculosa</name>
    <dbReference type="NCBI Taxonomy" id="84751"/>
    <lineage>
        <taxon>Eukaryota</taxon>
        <taxon>Fungi</taxon>
        <taxon>Dikarya</taxon>
        <taxon>Basidiomycota</taxon>
        <taxon>Ustilaginomycotina</taxon>
        <taxon>Ustilaginomycetes</taxon>
        <taxon>Ustilaginales</taxon>
        <taxon>Ustilaginaceae</taxon>
        <taxon>Pseudozyma</taxon>
    </lineage>
</organism>
<dbReference type="InterPro" id="IPR045144">
    <property type="entry name" value="TAF4"/>
</dbReference>
<evidence type="ECO:0000256" key="4">
    <source>
        <dbReference type="ARBA" id="ARBA00023015"/>
    </source>
</evidence>
<dbReference type="GO" id="GO:0006367">
    <property type="term" value="P:transcription initiation at RNA polymerase II promoter"/>
    <property type="evidence" value="ECO:0007669"/>
    <property type="project" value="TreeGrafter"/>
</dbReference>
<dbReference type="GO" id="GO:0016251">
    <property type="term" value="F:RNA polymerase II general transcription initiation factor activity"/>
    <property type="evidence" value="ECO:0007669"/>
    <property type="project" value="TreeGrafter"/>
</dbReference>
<feature type="compositionally biased region" description="Pro residues" evidence="9">
    <location>
        <begin position="1"/>
        <end position="10"/>
    </location>
</feature>
<evidence type="ECO:0000313" key="11">
    <source>
        <dbReference type="EMBL" id="SPO40519.1"/>
    </source>
</evidence>
<dbReference type="PANTHER" id="PTHR15138">
    <property type="entry name" value="TRANSCRIPTION INITIATION FACTOR TFIID SUBUNIT 4"/>
    <property type="match status" value="1"/>
</dbReference>
<evidence type="ECO:0000256" key="2">
    <source>
        <dbReference type="ARBA" id="ARBA00006178"/>
    </source>
</evidence>
<feature type="compositionally biased region" description="Low complexity" evidence="9">
    <location>
        <begin position="384"/>
        <end position="396"/>
    </location>
</feature>
<dbReference type="OrthoDB" id="21060at2759"/>
<comment type="subcellular location">
    <subcellularLocation>
        <location evidence="1">Nucleus</location>
    </subcellularLocation>
</comment>
<dbReference type="GO" id="GO:0005669">
    <property type="term" value="C:transcription factor TFIID complex"/>
    <property type="evidence" value="ECO:0007669"/>
    <property type="project" value="InterPro"/>
</dbReference>
<feature type="compositionally biased region" description="Low complexity" evidence="9">
    <location>
        <begin position="104"/>
        <end position="133"/>
    </location>
</feature>